<dbReference type="InterPro" id="IPR013766">
    <property type="entry name" value="Thioredoxin_domain"/>
</dbReference>
<reference evidence="3 4" key="1">
    <citation type="submission" date="2024-02" db="EMBL/GenBank/DDBJ databases">
        <title>Genome analysis and characterization of Microbaculum marinisediminis sp. nov., isolated from marine sediment.</title>
        <authorList>
            <person name="Du Z.-J."/>
            <person name="Ye Y.-Q."/>
            <person name="Zhang Z.-R."/>
            <person name="Yuan S.-M."/>
            <person name="Zhang X.-Y."/>
        </authorList>
    </citation>
    <scope>NUCLEOTIDE SEQUENCE [LARGE SCALE GENOMIC DNA]</scope>
    <source>
        <strain evidence="3 4">SDUM1044001</strain>
    </source>
</reference>
<dbReference type="InterPro" id="IPR050553">
    <property type="entry name" value="Thioredoxin_ResA/DsbE_sf"/>
</dbReference>
<evidence type="ECO:0000256" key="1">
    <source>
        <dbReference type="SAM" id="Phobius"/>
    </source>
</evidence>
<evidence type="ECO:0000313" key="3">
    <source>
        <dbReference type="EMBL" id="MEJ8570200.1"/>
    </source>
</evidence>
<keyword evidence="4" id="KW-1185">Reference proteome</keyword>
<dbReference type="InterPro" id="IPR036249">
    <property type="entry name" value="Thioredoxin-like_sf"/>
</dbReference>
<accession>A0AAW9RPK2</accession>
<keyword evidence="1" id="KW-0472">Membrane</keyword>
<dbReference type="NCBIfam" id="NF047696">
    <property type="entry name" value="ThlDiSintTplARhiz"/>
    <property type="match status" value="1"/>
</dbReference>
<protein>
    <submittedName>
        <fullName evidence="3">TlpA disulfide reductase family protein</fullName>
    </submittedName>
</protein>
<keyword evidence="1" id="KW-0812">Transmembrane</keyword>
<evidence type="ECO:0000313" key="4">
    <source>
        <dbReference type="Proteomes" id="UP001378188"/>
    </source>
</evidence>
<dbReference type="SUPFAM" id="SSF52833">
    <property type="entry name" value="Thioredoxin-like"/>
    <property type="match status" value="1"/>
</dbReference>
<keyword evidence="1" id="KW-1133">Transmembrane helix</keyword>
<dbReference type="CDD" id="cd02966">
    <property type="entry name" value="TlpA_like_family"/>
    <property type="match status" value="1"/>
</dbReference>
<gene>
    <name evidence="3" type="ORF">V3328_01840</name>
</gene>
<feature type="transmembrane region" description="Helical" evidence="1">
    <location>
        <begin position="12"/>
        <end position="36"/>
    </location>
</feature>
<dbReference type="Gene3D" id="3.40.30.10">
    <property type="entry name" value="Glutaredoxin"/>
    <property type="match status" value="1"/>
</dbReference>
<organism evidence="3 4">
    <name type="scientific">Microbaculum marinum</name>
    <dbReference type="NCBI Taxonomy" id="1764581"/>
    <lineage>
        <taxon>Bacteria</taxon>
        <taxon>Pseudomonadati</taxon>
        <taxon>Pseudomonadota</taxon>
        <taxon>Alphaproteobacteria</taxon>
        <taxon>Hyphomicrobiales</taxon>
        <taxon>Tepidamorphaceae</taxon>
        <taxon>Microbaculum</taxon>
    </lineage>
</organism>
<dbReference type="PROSITE" id="PS51352">
    <property type="entry name" value="THIOREDOXIN_2"/>
    <property type="match status" value="1"/>
</dbReference>
<evidence type="ECO:0000259" key="2">
    <source>
        <dbReference type="PROSITE" id="PS51352"/>
    </source>
</evidence>
<dbReference type="AlphaFoldDB" id="A0AAW9RPK2"/>
<dbReference type="GO" id="GO:0016491">
    <property type="term" value="F:oxidoreductase activity"/>
    <property type="evidence" value="ECO:0007669"/>
    <property type="project" value="InterPro"/>
</dbReference>
<dbReference type="EMBL" id="JAZHOF010000001">
    <property type="protein sequence ID" value="MEJ8570200.1"/>
    <property type="molecule type" value="Genomic_DNA"/>
</dbReference>
<dbReference type="Pfam" id="PF08534">
    <property type="entry name" value="Redoxin"/>
    <property type="match status" value="1"/>
</dbReference>
<dbReference type="PANTHER" id="PTHR42852:SF13">
    <property type="entry name" value="PROTEIN DIPZ"/>
    <property type="match status" value="1"/>
</dbReference>
<name>A0AAW9RPK2_9HYPH</name>
<feature type="domain" description="Thioredoxin" evidence="2">
    <location>
        <begin position="72"/>
        <end position="218"/>
    </location>
</feature>
<dbReference type="PANTHER" id="PTHR42852">
    <property type="entry name" value="THIOL:DISULFIDE INTERCHANGE PROTEIN DSBE"/>
    <property type="match status" value="1"/>
</dbReference>
<sequence>MDEHQSKRGIRRLLLTLAILVGLIILAAAAVYGIVWRGRNAEAAEAACNSAVELAKAVDPLATGEVAALIVHDTPAPVADLTFVDASGAERRLSEWRGKAVLFNLWATWCAPCRHEMPALDNLQAELGGDDFEVVAVNIDTGGDEKPKAFLRDVEVDTLRYYADHTTGVFRELKKSGKAFGLPTTLLIDREGCEIGHMAGPAQWDSEDAKALIGALVGQGAEGSS</sequence>
<dbReference type="Proteomes" id="UP001378188">
    <property type="component" value="Unassembled WGS sequence"/>
</dbReference>
<dbReference type="InterPro" id="IPR013740">
    <property type="entry name" value="Redoxin"/>
</dbReference>
<dbReference type="RefSeq" id="WP_340327935.1">
    <property type="nucleotide sequence ID" value="NZ_JAZHOF010000001.1"/>
</dbReference>
<comment type="caution">
    <text evidence="3">The sequence shown here is derived from an EMBL/GenBank/DDBJ whole genome shotgun (WGS) entry which is preliminary data.</text>
</comment>
<proteinExistence type="predicted"/>